<evidence type="ECO:0000313" key="2">
    <source>
        <dbReference type="EMBL" id="KOB77782.1"/>
    </source>
</evidence>
<dbReference type="Proteomes" id="UP000037510">
    <property type="component" value="Unassembled WGS sequence"/>
</dbReference>
<gene>
    <name evidence="2" type="ORF">OBRU01_03474</name>
</gene>
<organism evidence="2 3">
    <name type="scientific">Operophtera brumata</name>
    <name type="common">Winter moth</name>
    <name type="synonym">Phalaena brumata</name>
    <dbReference type="NCBI Taxonomy" id="104452"/>
    <lineage>
        <taxon>Eukaryota</taxon>
        <taxon>Metazoa</taxon>
        <taxon>Ecdysozoa</taxon>
        <taxon>Arthropoda</taxon>
        <taxon>Hexapoda</taxon>
        <taxon>Insecta</taxon>
        <taxon>Pterygota</taxon>
        <taxon>Neoptera</taxon>
        <taxon>Endopterygota</taxon>
        <taxon>Lepidoptera</taxon>
        <taxon>Glossata</taxon>
        <taxon>Ditrysia</taxon>
        <taxon>Geometroidea</taxon>
        <taxon>Geometridae</taxon>
        <taxon>Larentiinae</taxon>
        <taxon>Operophtera</taxon>
    </lineage>
</organism>
<feature type="compositionally biased region" description="Basic and acidic residues" evidence="1">
    <location>
        <begin position="139"/>
        <end position="151"/>
    </location>
</feature>
<dbReference type="EMBL" id="JTDY01000306">
    <property type="protein sequence ID" value="KOB77782.1"/>
    <property type="molecule type" value="Genomic_DNA"/>
</dbReference>
<evidence type="ECO:0000313" key="3">
    <source>
        <dbReference type="Proteomes" id="UP000037510"/>
    </source>
</evidence>
<sequence length="177" mass="19741">MYHILLTKEGHFEFYTSTVSASFQLSANRRSSQGGNGGVVGICCAVRALCRHCPEVSVRTYLQWLEGSAPPAPSPDPALAHTLAAVLWILQSKQSMENLHELITDDLFELVYHWVNMVPESKYLEIPMDQDESMEGLTDDTKVHSSPRLEEGPSDAHVAWRIPAQRLFTAARAAMFL</sequence>
<dbReference type="AlphaFoldDB" id="A0A0L7LQQ7"/>
<name>A0A0L7LQQ7_OPEBR</name>
<accession>A0A0L7LQQ7</accession>
<feature type="region of interest" description="Disordered" evidence="1">
    <location>
        <begin position="134"/>
        <end position="154"/>
    </location>
</feature>
<proteinExistence type="predicted"/>
<comment type="caution">
    <text evidence="2">The sequence shown here is derived from an EMBL/GenBank/DDBJ whole genome shotgun (WGS) entry which is preliminary data.</text>
</comment>
<evidence type="ECO:0000256" key="1">
    <source>
        <dbReference type="SAM" id="MobiDB-lite"/>
    </source>
</evidence>
<keyword evidence="3" id="KW-1185">Reference proteome</keyword>
<reference evidence="2 3" key="1">
    <citation type="journal article" date="2015" name="Genome Biol. Evol.">
        <title>The genome of winter moth (Operophtera brumata) provides a genomic perspective on sexual dimorphism and phenology.</title>
        <authorList>
            <person name="Derks M.F."/>
            <person name="Smit S."/>
            <person name="Salis L."/>
            <person name="Schijlen E."/>
            <person name="Bossers A."/>
            <person name="Mateman C."/>
            <person name="Pijl A.S."/>
            <person name="de Ridder D."/>
            <person name="Groenen M.A."/>
            <person name="Visser M.E."/>
            <person name="Megens H.J."/>
        </authorList>
    </citation>
    <scope>NUCLEOTIDE SEQUENCE [LARGE SCALE GENOMIC DNA]</scope>
    <source>
        <strain evidence="2">WM2013NL</strain>
        <tissue evidence="2">Head and thorax</tissue>
    </source>
</reference>
<protein>
    <submittedName>
        <fullName evidence="2">Survivin-1</fullName>
    </submittedName>
</protein>